<sequence length="148" mass="16226">MNITWNLHSKSPPKNASPPLIEPYQSAIGLVFNMILLLGRLSQSSAVSTLRHKAEGSVPVLICAAKAIEILHCIAPQFATYTFFANMGSQAIECRRRLEKLETGIHGYSVHPDNIMLSSTVRQIFLFSGFPSTSLAPTITPDSRIRSS</sequence>
<organism evidence="1 2">
    <name type="scientific">Pleurotus eryngii</name>
    <name type="common">Boletus of the steppes</name>
    <dbReference type="NCBI Taxonomy" id="5323"/>
    <lineage>
        <taxon>Eukaryota</taxon>
        <taxon>Fungi</taxon>
        <taxon>Dikarya</taxon>
        <taxon>Basidiomycota</taxon>
        <taxon>Agaricomycotina</taxon>
        <taxon>Agaricomycetes</taxon>
        <taxon>Agaricomycetidae</taxon>
        <taxon>Agaricales</taxon>
        <taxon>Pleurotineae</taxon>
        <taxon>Pleurotaceae</taxon>
        <taxon>Pleurotus</taxon>
    </lineage>
</organism>
<dbReference type="AlphaFoldDB" id="A0A9P5ZXU6"/>
<accession>A0A9P5ZXU6</accession>
<dbReference type="Proteomes" id="UP000807025">
    <property type="component" value="Unassembled WGS sequence"/>
</dbReference>
<gene>
    <name evidence="1" type="ORF">BDN71DRAFT_1446444</name>
</gene>
<proteinExistence type="predicted"/>
<evidence type="ECO:0000313" key="1">
    <source>
        <dbReference type="EMBL" id="KAF9496278.1"/>
    </source>
</evidence>
<reference evidence="1" key="1">
    <citation type="submission" date="2020-11" db="EMBL/GenBank/DDBJ databases">
        <authorList>
            <consortium name="DOE Joint Genome Institute"/>
            <person name="Ahrendt S."/>
            <person name="Riley R."/>
            <person name="Andreopoulos W."/>
            <person name="Labutti K."/>
            <person name="Pangilinan J."/>
            <person name="Ruiz-Duenas F.J."/>
            <person name="Barrasa J.M."/>
            <person name="Sanchez-Garcia M."/>
            <person name="Camarero S."/>
            <person name="Miyauchi S."/>
            <person name="Serrano A."/>
            <person name="Linde D."/>
            <person name="Babiker R."/>
            <person name="Drula E."/>
            <person name="Ayuso-Fernandez I."/>
            <person name="Pacheco R."/>
            <person name="Padilla G."/>
            <person name="Ferreira P."/>
            <person name="Barriuso J."/>
            <person name="Kellner H."/>
            <person name="Castanera R."/>
            <person name="Alfaro M."/>
            <person name="Ramirez L."/>
            <person name="Pisabarro A.G."/>
            <person name="Kuo A."/>
            <person name="Tritt A."/>
            <person name="Lipzen A."/>
            <person name="He G."/>
            <person name="Yan M."/>
            <person name="Ng V."/>
            <person name="Cullen D."/>
            <person name="Martin F."/>
            <person name="Rosso M.-N."/>
            <person name="Henrissat B."/>
            <person name="Hibbett D."/>
            <person name="Martinez A.T."/>
            <person name="Grigoriev I.V."/>
        </authorList>
    </citation>
    <scope>NUCLEOTIDE SEQUENCE</scope>
    <source>
        <strain evidence="1">ATCC 90797</strain>
    </source>
</reference>
<protein>
    <submittedName>
        <fullName evidence="1">Uncharacterized protein</fullName>
    </submittedName>
</protein>
<name>A0A9P5ZXU6_PLEER</name>
<keyword evidence="2" id="KW-1185">Reference proteome</keyword>
<evidence type="ECO:0000313" key="2">
    <source>
        <dbReference type="Proteomes" id="UP000807025"/>
    </source>
</evidence>
<dbReference type="EMBL" id="MU154554">
    <property type="protein sequence ID" value="KAF9496278.1"/>
    <property type="molecule type" value="Genomic_DNA"/>
</dbReference>
<comment type="caution">
    <text evidence="1">The sequence shown here is derived from an EMBL/GenBank/DDBJ whole genome shotgun (WGS) entry which is preliminary data.</text>
</comment>